<evidence type="ECO:0008006" key="9">
    <source>
        <dbReference type="Google" id="ProtNLM"/>
    </source>
</evidence>
<keyword evidence="2" id="KW-0732">Signal</keyword>
<accession>A0A6A4CLE3</accession>
<protein>
    <recommendedName>
        <fullName evidence="9">Secreted protein</fullName>
    </recommendedName>
</protein>
<evidence type="ECO:0000313" key="5">
    <source>
        <dbReference type="EMBL" id="KAE9288582.1"/>
    </source>
</evidence>
<feature type="compositionally biased region" description="Gly residues" evidence="1">
    <location>
        <begin position="30"/>
        <end position="41"/>
    </location>
</feature>
<feature type="signal peptide" evidence="2">
    <location>
        <begin position="1"/>
        <end position="17"/>
    </location>
</feature>
<organism evidence="5 6">
    <name type="scientific">Phytophthora fragariae</name>
    <dbReference type="NCBI Taxonomy" id="53985"/>
    <lineage>
        <taxon>Eukaryota</taxon>
        <taxon>Sar</taxon>
        <taxon>Stramenopiles</taxon>
        <taxon>Oomycota</taxon>
        <taxon>Peronosporomycetes</taxon>
        <taxon>Peronosporales</taxon>
        <taxon>Peronosporaceae</taxon>
        <taxon>Phytophthora</taxon>
    </lineage>
</organism>
<evidence type="ECO:0000313" key="4">
    <source>
        <dbReference type="EMBL" id="KAE9197145.1"/>
    </source>
</evidence>
<sequence>MHILFKDLFIFYFLCVSMYIPQPTTNTGGTNEGPRGGGGLGSTELGSTEAPKGQTETVVCNDQLSRIRCLQYHCTPAYPCAHR</sequence>
<evidence type="ECO:0000313" key="3">
    <source>
        <dbReference type="EMBL" id="KAE9113988.1"/>
    </source>
</evidence>
<dbReference type="EMBL" id="QXGE01001762">
    <property type="protein sequence ID" value="KAE9288582.1"/>
    <property type="molecule type" value="Genomic_DNA"/>
</dbReference>
<evidence type="ECO:0000313" key="6">
    <source>
        <dbReference type="Proteomes" id="UP000437068"/>
    </source>
</evidence>
<dbReference type="Proteomes" id="UP000488956">
    <property type="component" value="Unassembled WGS sequence"/>
</dbReference>
<evidence type="ECO:0000313" key="7">
    <source>
        <dbReference type="Proteomes" id="UP000476176"/>
    </source>
</evidence>
<gene>
    <name evidence="5" type="ORF">PF001_g20448</name>
    <name evidence="4" type="ORF">PF004_g19912</name>
    <name evidence="3" type="ORF">PF010_g9866</name>
</gene>
<comment type="caution">
    <text evidence="5">The sequence shown here is derived from an EMBL/GenBank/DDBJ whole genome shotgun (WGS) entry which is preliminary data.</text>
</comment>
<dbReference type="Proteomes" id="UP000437068">
    <property type="component" value="Unassembled WGS sequence"/>
</dbReference>
<evidence type="ECO:0000256" key="2">
    <source>
        <dbReference type="SAM" id="SignalP"/>
    </source>
</evidence>
<feature type="region of interest" description="Disordered" evidence="1">
    <location>
        <begin position="26"/>
        <end position="55"/>
    </location>
</feature>
<dbReference type="EMBL" id="QXFX01000484">
    <property type="protein sequence ID" value="KAE9113988.1"/>
    <property type="molecule type" value="Genomic_DNA"/>
</dbReference>
<dbReference type="EMBL" id="QXGC01001728">
    <property type="protein sequence ID" value="KAE9197145.1"/>
    <property type="molecule type" value="Genomic_DNA"/>
</dbReference>
<evidence type="ECO:0000313" key="8">
    <source>
        <dbReference type="Proteomes" id="UP000488956"/>
    </source>
</evidence>
<feature type="chain" id="PRO_5033524724" description="Secreted protein" evidence="2">
    <location>
        <begin position="18"/>
        <end position="83"/>
    </location>
</feature>
<evidence type="ECO:0000256" key="1">
    <source>
        <dbReference type="SAM" id="MobiDB-lite"/>
    </source>
</evidence>
<dbReference type="Proteomes" id="UP000476176">
    <property type="component" value="Unassembled WGS sequence"/>
</dbReference>
<proteinExistence type="predicted"/>
<reference evidence="5 6" key="1">
    <citation type="submission" date="2018-08" db="EMBL/GenBank/DDBJ databases">
        <title>Genomic investigation of the strawberry pathogen Phytophthora fragariae indicates pathogenicity is determined by transcriptional variation in three key races.</title>
        <authorList>
            <person name="Adams T.M."/>
            <person name="Armitage A.D."/>
            <person name="Sobczyk M.K."/>
            <person name="Bates H.J."/>
            <person name="Dunwell J.M."/>
            <person name="Nellist C.F."/>
            <person name="Harrison R.J."/>
        </authorList>
    </citation>
    <scope>NUCLEOTIDE SEQUENCE [LARGE SCALE GENOMIC DNA]</scope>
    <source>
        <strain evidence="5 6">A4</strain>
        <strain evidence="4 7">BC-23</strain>
        <strain evidence="3 8">ONT-3</strain>
    </source>
</reference>
<name>A0A6A4CLE3_9STRA</name>
<dbReference type="AlphaFoldDB" id="A0A6A4CLE3"/>